<reference evidence="2 3" key="1">
    <citation type="submission" date="2016-11" db="EMBL/GenBank/DDBJ databases">
        <authorList>
            <person name="Varghese N."/>
            <person name="Submissions S."/>
        </authorList>
    </citation>
    <scope>NUCLEOTIDE SEQUENCE [LARGE SCALE GENOMIC DNA]</scope>
    <source>
        <strain evidence="2 3">DSM 29620</strain>
    </source>
</reference>
<sequence>MAQFRNRQEAGQALADAVAALNLPAPVILALPRGGVPVAAPVADRLGAPLDLVMVRKIGMPGNPELAAGAVVDGPAPYRHFNRDIMAHAGLAEDDLAATVAHELGVIARRRAVYLENRAPVSLSGRDVVVVDDGIATGATMRVALMAVRDQGPRSVTVAVPVGAPEAEAEFARLADHVICLLRPQPFFGVGQGYEDFGQTSDDEVVALLQGQGGAGKPEPDTT</sequence>
<dbReference type="InterPro" id="IPR029057">
    <property type="entry name" value="PRTase-like"/>
</dbReference>
<keyword evidence="2" id="KW-0328">Glycosyltransferase</keyword>
<dbReference type="GO" id="GO:0016757">
    <property type="term" value="F:glycosyltransferase activity"/>
    <property type="evidence" value="ECO:0007669"/>
    <property type="project" value="UniProtKB-KW"/>
</dbReference>
<feature type="domain" description="Phosphoribosyltransferase" evidence="1">
    <location>
        <begin position="14"/>
        <end position="173"/>
    </location>
</feature>
<dbReference type="Gene3D" id="3.40.50.2020">
    <property type="match status" value="1"/>
</dbReference>
<dbReference type="CDD" id="cd06223">
    <property type="entry name" value="PRTases_typeI"/>
    <property type="match status" value="1"/>
</dbReference>
<organism evidence="2 3">
    <name type="scientific">Lutimaribacter pacificus</name>
    <dbReference type="NCBI Taxonomy" id="391948"/>
    <lineage>
        <taxon>Bacteria</taxon>
        <taxon>Pseudomonadati</taxon>
        <taxon>Pseudomonadota</taxon>
        <taxon>Alphaproteobacteria</taxon>
        <taxon>Rhodobacterales</taxon>
        <taxon>Roseobacteraceae</taxon>
        <taxon>Lutimaribacter</taxon>
    </lineage>
</organism>
<evidence type="ECO:0000259" key="1">
    <source>
        <dbReference type="Pfam" id="PF00156"/>
    </source>
</evidence>
<evidence type="ECO:0000313" key="2">
    <source>
        <dbReference type="EMBL" id="SHK42138.1"/>
    </source>
</evidence>
<dbReference type="Proteomes" id="UP000324252">
    <property type="component" value="Unassembled WGS sequence"/>
</dbReference>
<accession>A0A1H0EX53</accession>
<protein>
    <submittedName>
        <fullName evidence="2">Predicted phosphoribosyltransferase</fullName>
    </submittedName>
</protein>
<dbReference type="EMBL" id="FQZZ01000005">
    <property type="protein sequence ID" value="SHK42138.1"/>
    <property type="molecule type" value="Genomic_DNA"/>
</dbReference>
<gene>
    <name evidence="2" type="ORF">SAMN05444142_105101</name>
</gene>
<evidence type="ECO:0000313" key="3">
    <source>
        <dbReference type="Proteomes" id="UP000324252"/>
    </source>
</evidence>
<dbReference type="InterPro" id="IPR000836">
    <property type="entry name" value="PRTase_dom"/>
</dbReference>
<dbReference type="Gene3D" id="3.30.1310.20">
    <property type="entry name" value="PRTase-like"/>
    <property type="match status" value="1"/>
</dbReference>
<keyword evidence="3" id="KW-1185">Reference proteome</keyword>
<dbReference type="OrthoDB" id="9810066at2"/>
<keyword evidence="2" id="KW-0808">Transferase</keyword>
<name>A0A1H0EX53_9RHOB</name>
<dbReference type="AlphaFoldDB" id="A0A1H0EX53"/>
<dbReference type="Pfam" id="PF00156">
    <property type="entry name" value="Pribosyltran"/>
    <property type="match status" value="1"/>
</dbReference>
<proteinExistence type="predicted"/>
<dbReference type="RefSeq" id="WP_149787485.1">
    <property type="nucleotide sequence ID" value="NZ_FNIO01000002.1"/>
</dbReference>
<dbReference type="SUPFAM" id="SSF53271">
    <property type="entry name" value="PRTase-like"/>
    <property type="match status" value="1"/>
</dbReference>